<evidence type="ECO:0000313" key="10">
    <source>
        <dbReference type="Proteomes" id="UP000028545"/>
    </source>
</evidence>
<feature type="compositionally biased region" description="Basic and acidic residues" evidence="7">
    <location>
        <begin position="477"/>
        <end position="487"/>
    </location>
</feature>
<name>A0A084GAS4_PSEDA</name>
<keyword evidence="6" id="KW-0464">Manganese</keyword>
<keyword evidence="10" id="KW-1185">Reference proteome</keyword>
<dbReference type="VEuPathDB" id="FungiDB:SAPIO_CDS3438"/>
<comment type="cofactor">
    <cofactor evidence="2">
        <name>Mg(2+)</name>
        <dbReference type="ChEBI" id="CHEBI:18420"/>
    </cofactor>
</comment>
<dbReference type="EMBL" id="JOWA01000088">
    <property type="protein sequence ID" value="KEZ44436.1"/>
    <property type="molecule type" value="Genomic_DNA"/>
</dbReference>
<dbReference type="InterPro" id="IPR045121">
    <property type="entry name" value="CoAse"/>
</dbReference>
<dbReference type="CDD" id="cd03426">
    <property type="entry name" value="NUDIX_CoAse_Nudt7"/>
    <property type="match status" value="1"/>
</dbReference>
<dbReference type="PANTHER" id="PTHR12992">
    <property type="entry name" value="NUDIX HYDROLASE"/>
    <property type="match status" value="1"/>
</dbReference>
<dbReference type="InterPro" id="IPR000086">
    <property type="entry name" value="NUDIX_hydrolase_dom"/>
</dbReference>
<gene>
    <name evidence="9" type="ORF">SAPIO_CDS3438</name>
</gene>
<dbReference type="SUPFAM" id="SSF55811">
    <property type="entry name" value="Nudix"/>
    <property type="match status" value="1"/>
</dbReference>
<dbReference type="GeneID" id="27722510"/>
<evidence type="ECO:0000313" key="9">
    <source>
        <dbReference type="EMBL" id="KEZ44436.1"/>
    </source>
</evidence>
<evidence type="ECO:0000256" key="1">
    <source>
        <dbReference type="ARBA" id="ARBA00001936"/>
    </source>
</evidence>
<reference evidence="9 10" key="1">
    <citation type="journal article" date="2014" name="Genome Announc.">
        <title>Draft genome sequence of the pathogenic fungus Scedosporium apiospermum.</title>
        <authorList>
            <person name="Vandeputte P."/>
            <person name="Ghamrawi S."/>
            <person name="Rechenmann M."/>
            <person name="Iltis A."/>
            <person name="Giraud S."/>
            <person name="Fleury M."/>
            <person name="Thornton C."/>
            <person name="Delhaes L."/>
            <person name="Meyer W."/>
            <person name="Papon N."/>
            <person name="Bouchara J.P."/>
        </authorList>
    </citation>
    <scope>NUCLEOTIDE SEQUENCE [LARGE SCALE GENOMIC DNA]</scope>
    <source>
        <strain evidence="9 10">IHEM 14462</strain>
    </source>
</reference>
<dbReference type="OrthoDB" id="206213at2759"/>
<dbReference type="Pfam" id="PF00293">
    <property type="entry name" value="NUDIX"/>
    <property type="match status" value="1"/>
</dbReference>
<feature type="compositionally biased region" description="Low complexity" evidence="7">
    <location>
        <begin position="265"/>
        <end position="284"/>
    </location>
</feature>
<dbReference type="Gene3D" id="3.90.79.10">
    <property type="entry name" value="Nucleoside Triphosphate Pyrophosphohydrolase"/>
    <property type="match status" value="1"/>
</dbReference>
<dbReference type="Proteomes" id="UP000028545">
    <property type="component" value="Unassembled WGS sequence"/>
</dbReference>
<dbReference type="GO" id="GO:0046872">
    <property type="term" value="F:metal ion binding"/>
    <property type="evidence" value="ECO:0007669"/>
    <property type="project" value="UniProtKB-KW"/>
</dbReference>
<feature type="region of interest" description="Disordered" evidence="7">
    <location>
        <begin position="1"/>
        <end position="44"/>
    </location>
</feature>
<evidence type="ECO:0000256" key="7">
    <source>
        <dbReference type="SAM" id="MobiDB-lite"/>
    </source>
</evidence>
<dbReference type="AlphaFoldDB" id="A0A084GAS4"/>
<dbReference type="PANTHER" id="PTHR12992:SF24">
    <property type="entry name" value="PEROXISOMAL COENZYME A DIPHOSPHATASE NUDT7"/>
    <property type="match status" value="1"/>
</dbReference>
<evidence type="ECO:0000256" key="2">
    <source>
        <dbReference type="ARBA" id="ARBA00001946"/>
    </source>
</evidence>
<protein>
    <recommendedName>
        <fullName evidence="8">Nudix hydrolase domain-containing protein</fullName>
    </recommendedName>
</protein>
<comment type="caution">
    <text evidence="9">The sequence shown here is derived from an EMBL/GenBank/DDBJ whole genome shotgun (WGS) entry which is preliminary data.</text>
</comment>
<dbReference type="KEGG" id="sapo:SAPIO_CDS3438"/>
<dbReference type="InterPro" id="IPR015797">
    <property type="entry name" value="NUDIX_hydrolase-like_dom_sf"/>
</dbReference>
<dbReference type="HOGENOM" id="CLU_040940_1_1_1"/>
<dbReference type="GO" id="GO:0010945">
    <property type="term" value="F:coenzyme A diphosphatase activity"/>
    <property type="evidence" value="ECO:0007669"/>
    <property type="project" value="InterPro"/>
</dbReference>
<keyword evidence="4" id="KW-0378">Hydrolase</keyword>
<organism evidence="9 10">
    <name type="scientific">Pseudallescheria apiosperma</name>
    <name type="common">Scedosporium apiospermum</name>
    <dbReference type="NCBI Taxonomy" id="563466"/>
    <lineage>
        <taxon>Eukaryota</taxon>
        <taxon>Fungi</taxon>
        <taxon>Dikarya</taxon>
        <taxon>Ascomycota</taxon>
        <taxon>Pezizomycotina</taxon>
        <taxon>Sordariomycetes</taxon>
        <taxon>Hypocreomycetidae</taxon>
        <taxon>Microascales</taxon>
        <taxon>Microascaceae</taxon>
        <taxon>Scedosporium</taxon>
    </lineage>
</organism>
<comment type="cofactor">
    <cofactor evidence="1">
        <name>Mn(2+)</name>
        <dbReference type="ChEBI" id="CHEBI:29035"/>
    </cofactor>
</comment>
<feature type="region of interest" description="Disordered" evidence="7">
    <location>
        <begin position="265"/>
        <end position="293"/>
    </location>
</feature>
<evidence type="ECO:0000256" key="5">
    <source>
        <dbReference type="ARBA" id="ARBA00022842"/>
    </source>
</evidence>
<keyword evidence="5" id="KW-0460">Magnesium</keyword>
<evidence type="ECO:0000256" key="3">
    <source>
        <dbReference type="ARBA" id="ARBA00022723"/>
    </source>
</evidence>
<accession>A0A084GAS4</accession>
<evidence type="ECO:0000256" key="6">
    <source>
        <dbReference type="ARBA" id="ARBA00023211"/>
    </source>
</evidence>
<dbReference type="GO" id="GO:0015938">
    <property type="term" value="P:coenzyme A catabolic process"/>
    <property type="evidence" value="ECO:0007669"/>
    <property type="project" value="TreeGrafter"/>
</dbReference>
<evidence type="ECO:0000259" key="8">
    <source>
        <dbReference type="PROSITE" id="PS51462"/>
    </source>
</evidence>
<dbReference type="RefSeq" id="XP_016644235.1">
    <property type="nucleotide sequence ID" value="XM_016786229.1"/>
</dbReference>
<proteinExistence type="predicted"/>
<keyword evidence="3" id="KW-0479">Metal-binding</keyword>
<evidence type="ECO:0000256" key="4">
    <source>
        <dbReference type="ARBA" id="ARBA00022801"/>
    </source>
</evidence>
<sequence length="487" mass="52367">MIQAGLPSDLTNSVTSSEPAPAADSTSDPTSALSAPADAASTSASPHILEAEVQSLAGAVRNACSSSGPDLSVDTNFWDVEMMAPPNATSLPFHSFLPDPPNSFLPSAPKSPKKAMIPTFNWTKLTRLLPLLPSAKAAIARLRAYTPPSFPLWDQLPASRRAAVLILLYADRRGDLRVVLTMRAASLRSFSGHAAFPGGKADSVDETPYQIARREACEEIGLPMDDSRIPAPFKIEFLCHLPHSLARNGLAVRPCVALLHNPLTPATTNSSSNSNSTNSSSSHPHSPPDSMMPRLDAKEVAAVFSAPFGNFLRATDAPVHPGSTPLPAGHWYDGNWISWKDEPWRVHNFYVPVNNQRVVKPDNEDVATPIPDPLENGNGTPAQGEKIEEVAERYRVWGMTAKILVEAASLAYARRPEFEHNEIWGDEKIILLANEEGQFFDRASTKIKVTGDVAGAGAGAATTRTNEPMTPTDEAVEAAKRAEPAKI</sequence>
<feature type="compositionally biased region" description="Low complexity" evidence="7">
    <location>
        <begin position="15"/>
        <end position="44"/>
    </location>
</feature>
<feature type="region of interest" description="Disordered" evidence="7">
    <location>
        <begin position="457"/>
        <end position="487"/>
    </location>
</feature>
<dbReference type="PROSITE" id="PS51462">
    <property type="entry name" value="NUDIX"/>
    <property type="match status" value="1"/>
</dbReference>
<feature type="domain" description="Nudix hydrolase" evidence="8">
    <location>
        <begin position="159"/>
        <end position="328"/>
    </location>
</feature>